<evidence type="ECO:0000313" key="6">
    <source>
        <dbReference type="Proteomes" id="UP000615446"/>
    </source>
</evidence>
<comment type="caution">
    <text evidence="5">The sequence shown here is derived from an EMBL/GenBank/DDBJ whole genome shotgun (WGS) entry which is preliminary data.</text>
</comment>
<dbReference type="Pfam" id="PF20147">
    <property type="entry name" value="Crinkler"/>
    <property type="match status" value="1"/>
</dbReference>
<organism evidence="5 6">
    <name type="scientific">Rhizophagus clarus</name>
    <dbReference type="NCBI Taxonomy" id="94130"/>
    <lineage>
        <taxon>Eukaryota</taxon>
        <taxon>Fungi</taxon>
        <taxon>Fungi incertae sedis</taxon>
        <taxon>Mucoromycota</taxon>
        <taxon>Glomeromycotina</taxon>
        <taxon>Glomeromycetes</taxon>
        <taxon>Glomerales</taxon>
        <taxon>Glomeraceae</taxon>
        <taxon>Rhizophagus</taxon>
    </lineage>
</organism>
<proteinExistence type="predicted"/>
<accession>A0A8H3LAR1</accession>
<dbReference type="GO" id="GO:0005576">
    <property type="term" value="C:extracellular region"/>
    <property type="evidence" value="ECO:0007669"/>
    <property type="project" value="UniProtKB-SubCell"/>
</dbReference>
<evidence type="ECO:0000256" key="3">
    <source>
        <dbReference type="ARBA" id="ARBA00022525"/>
    </source>
</evidence>
<evidence type="ECO:0000256" key="2">
    <source>
        <dbReference type="ARBA" id="ARBA00004613"/>
    </source>
</evidence>
<evidence type="ECO:0000259" key="4">
    <source>
        <dbReference type="Pfam" id="PF20147"/>
    </source>
</evidence>
<dbReference type="Proteomes" id="UP000615446">
    <property type="component" value="Unassembled WGS sequence"/>
</dbReference>
<keyword evidence="3" id="KW-0964">Secreted</keyword>
<dbReference type="InterPro" id="IPR045379">
    <property type="entry name" value="Crinkler_N"/>
</dbReference>
<dbReference type="GO" id="GO:0043657">
    <property type="term" value="C:host cell"/>
    <property type="evidence" value="ECO:0007669"/>
    <property type="project" value="UniProtKB-SubCell"/>
</dbReference>
<evidence type="ECO:0000256" key="1">
    <source>
        <dbReference type="ARBA" id="ARBA00004340"/>
    </source>
</evidence>
<name>A0A8H3LAR1_9GLOM</name>
<protein>
    <submittedName>
        <fullName evidence="5">Crinkler (CRN) family protein, putative</fullName>
    </submittedName>
</protein>
<gene>
    <name evidence="5" type="ORF">RCL2_000940800</name>
</gene>
<reference evidence="5" key="1">
    <citation type="submission" date="2019-10" db="EMBL/GenBank/DDBJ databases">
        <title>Conservation and host-specific expression of non-tandemly repeated heterogenous ribosome RNA gene in arbuscular mycorrhizal fungi.</title>
        <authorList>
            <person name="Maeda T."/>
            <person name="Kobayashi Y."/>
            <person name="Nakagawa T."/>
            <person name="Ezawa T."/>
            <person name="Yamaguchi K."/>
            <person name="Bino T."/>
            <person name="Nishimoto Y."/>
            <person name="Shigenobu S."/>
            <person name="Kawaguchi M."/>
        </authorList>
    </citation>
    <scope>NUCLEOTIDE SEQUENCE</scope>
    <source>
        <strain evidence="5">HR1</strain>
    </source>
</reference>
<dbReference type="EMBL" id="BLAL01000059">
    <property type="protein sequence ID" value="GES82184.1"/>
    <property type="molecule type" value="Genomic_DNA"/>
</dbReference>
<feature type="domain" description="Crinkler effector protein N-terminal" evidence="4">
    <location>
        <begin position="25"/>
        <end position="106"/>
    </location>
</feature>
<evidence type="ECO:0000313" key="5">
    <source>
        <dbReference type="EMBL" id="GES82184.1"/>
    </source>
</evidence>
<sequence>MSNMVVQVREENIIDNDIIVFKELAIADLKFLIWNKKKKMLDIDDPDIMKLWKININEKEEYKLGYLKEDNIKQMFNGEFLKSHRTLESYFPTDQGLVAKNIHIIIIDVSFVAAVYSNKKLRLDFDDIPLDLNRPPTPLLFTSGLSWDYQESPELEKKLKVYVRNLYDAYRLNKREKSTAPIFFMTAGAGCGKSRNATEFPKILNKIFANNPELGPCLQEAITYCQIQNGGLHWDEIRNDIGQNPTILSILRRCAKQKNVELKKLTVILIIDGMQNALINDDDIKNKKSLFHSLMTEINIHVTSSESPFVIACCTATFSRIFNEGLTYHQLRIFLPILDDMGGNGRALEALESAVKDVNYENVSFLSIVEMVYHNLKRNFAECISLAQHLIPVLRVILTRTFLYATQPIPGTNILPDQLSRLGLVKFVKVSEEGNIGTLICPYIWLWLMANESKENILTHLNFKYYNENQAKEDQIIPPGYEYWIHFEHFVSSFRVIKSHIFEKNKQIKLEKIHAGAKHNFGTAAINNIPLEKTVHRENTKSQDYSVNKKLICKSHDDYGDRKEIDLDNVSACIINGTSSSYGNSFCPIHFIDSSQQLHIESHQCKYLKSNTVNQEMFDEEYRKTTSSDDVFILYTRGFSNIKNLPPLSAIVDLDCWNSYFGPFAGRAFMLTHNEPLNANDAKFFELTSVNRISEKCGRILMSKRPFKDLEDCHQKTKIPRNILNNLQFK</sequence>
<dbReference type="OrthoDB" id="2446007at2759"/>
<dbReference type="AlphaFoldDB" id="A0A8H3LAR1"/>
<comment type="subcellular location">
    <subcellularLocation>
        <location evidence="1">Host cell</location>
    </subcellularLocation>
    <subcellularLocation>
        <location evidence="2">Secreted</location>
    </subcellularLocation>
</comment>